<dbReference type="Pfam" id="PF20050">
    <property type="entry name" value="DUF6452"/>
    <property type="match status" value="1"/>
</dbReference>
<sequence length="191" mass="22077">MFRKAFMKKYSFGFLIVGLLVLLGCQRDDLCPGSTNTTPLLIIRFYDFEAPDEPTPPQNLSIAEIPETETDSLSWATYVDDEGNTVTLRRRSQDSIAIPLRTDQNLTRFYFILDTEIDENGFVTSGNADTLTFSYDLQEEYLNRACSFQRKFINLKVNRTAEEDGQNWIREINIEENNVEDENQAHVSIYF</sequence>
<dbReference type="Proteomes" id="UP000186230">
    <property type="component" value="Chromosome"/>
</dbReference>
<keyword evidence="2" id="KW-1185">Reference proteome</keyword>
<evidence type="ECO:0000313" key="2">
    <source>
        <dbReference type="Proteomes" id="UP000186230"/>
    </source>
</evidence>
<dbReference type="PROSITE" id="PS51257">
    <property type="entry name" value="PROKAR_LIPOPROTEIN"/>
    <property type="match status" value="1"/>
</dbReference>
<name>A0A1L7IAU2_9FLAO</name>
<gene>
    <name evidence="1" type="ORF">GRFL_3620</name>
</gene>
<dbReference type="EMBL" id="CP016359">
    <property type="protein sequence ID" value="APU70344.1"/>
    <property type="molecule type" value="Genomic_DNA"/>
</dbReference>
<dbReference type="STRING" id="1229726.GRFL_3620"/>
<evidence type="ECO:0000313" key="1">
    <source>
        <dbReference type="EMBL" id="APU70344.1"/>
    </source>
</evidence>
<dbReference type="AlphaFoldDB" id="A0A1L7IAU2"/>
<reference evidence="1 2" key="1">
    <citation type="submission" date="2016-07" db="EMBL/GenBank/DDBJ databases">
        <title>Multi-omics approach to identify versatile polysaccharide utilization systems of a marine flavobacterium Gramella flava.</title>
        <authorList>
            <person name="Tang K."/>
        </authorList>
    </citation>
    <scope>NUCLEOTIDE SEQUENCE [LARGE SCALE GENOMIC DNA]</scope>
    <source>
        <strain evidence="1 2">JLT2011</strain>
    </source>
</reference>
<evidence type="ECO:0008006" key="3">
    <source>
        <dbReference type="Google" id="ProtNLM"/>
    </source>
</evidence>
<dbReference type="KEGG" id="gfl:GRFL_3620"/>
<proteinExistence type="predicted"/>
<accession>A0A1L7IAU2</accession>
<dbReference type="InterPro" id="IPR045607">
    <property type="entry name" value="DUF6452"/>
</dbReference>
<organism evidence="1 2">
    <name type="scientific">Christiangramia flava JLT2011</name>
    <dbReference type="NCBI Taxonomy" id="1229726"/>
    <lineage>
        <taxon>Bacteria</taxon>
        <taxon>Pseudomonadati</taxon>
        <taxon>Bacteroidota</taxon>
        <taxon>Flavobacteriia</taxon>
        <taxon>Flavobacteriales</taxon>
        <taxon>Flavobacteriaceae</taxon>
        <taxon>Christiangramia</taxon>
    </lineage>
</organism>
<protein>
    <recommendedName>
        <fullName evidence="3">Lipoprotein</fullName>
    </recommendedName>
</protein>